<feature type="region of interest" description="Disordered" evidence="1">
    <location>
        <begin position="500"/>
        <end position="554"/>
    </location>
</feature>
<protein>
    <submittedName>
        <fullName evidence="2">Uncharacterized protein</fullName>
    </submittedName>
</protein>
<evidence type="ECO:0000313" key="3">
    <source>
        <dbReference type="Proteomes" id="UP001642484"/>
    </source>
</evidence>
<evidence type="ECO:0000313" key="2">
    <source>
        <dbReference type="EMBL" id="CAK9063149.1"/>
    </source>
</evidence>
<feature type="compositionally biased region" description="Basic and acidic residues" evidence="1">
    <location>
        <begin position="510"/>
        <end position="521"/>
    </location>
</feature>
<dbReference type="Proteomes" id="UP001642484">
    <property type="component" value="Unassembled WGS sequence"/>
</dbReference>
<feature type="compositionally biased region" description="Basic residues" evidence="1">
    <location>
        <begin position="522"/>
        <end position="533"/>
    </location>
</feature>
<name>A0ABP0NHV7_9DINO</name>
<comment type="caution">
    <text evidence="2">The sequence shown here is derived from an EMBL/GenBank/DDBJ whole genome shotgun (WGS) entry which is preliminary data.</text>
</comment>
<feature type="region of interest" description="Disordered" evidence="1">
    <location>
        <begin position="149"/>
        <end position="178"/>
    </location>
</feature>
<sequence>MEVVIQLKEGANLAAHSQDDILRAVQDEYFNRYLSQLGIAPTAANKAQMMKFRPMDDCEVHGVWADDTSGFASALRIAPPLRHRVGYQESEPLDKDIISHLYGEAEDIPVEPPNVPGRTIFPVDEEKMFPQEERWKVTEIMAELHKARGDFQERQGRRSRAAGPTGGAHPAGASLDSDQRQRFRQELEMLKSKYILPYACERPVQEGSKRTQLIPWAPSGPLDLPLDGDAQQQVAEPLAIEIEQIQVQIKAWVQGQLPLELLSSRGRQEPQLLSDLRATLWQTEVCQLIGLLAHLLYWLAFACCRRPEHPRLGQHALQGMVAAAHEQWVSLERRYKNSKLGISLAMPCLLLTLKYGIEVCFESQYPSLFGEKTGEWALRQALMERINTLLMRLFDPDGTLSRFGRLDAAENPFNLYKKLELKAAQSSPGGTRLKQLQSRADRATPLVRAALQGAGGAEHPKTRHLLGEQALGTGVVVPSDERYRDKLLKAAHSRIGAVTPCGLPPVTTPRRRDAQVRDARRGRLSSRLAKRRTEHLPSASGARGPGRAFGGRCP</sequence>
<gene>
    <name evidence="2" type="ORF">CCMP2556_LOCUS31048</name>
</gene>
<reference evidence="2 3" key="1">
    <citation type="submission" date="2024-02" db="EMBL/GenBank/DDBJ databases">
        <authorList>
            <person name="Chen Y."/>
            <person name="Shah S."/>
            <person name="Dougan E. K."/>
            <person name="Thang M."/>
            <person name="Chan C."/>
        </authorList>
    </citation>
    <scope>NUCLEOTIDE SEQUENCE [LARGE SCALE GENOMIC DNA]</scope>
</reference>
<feature type="compositionally biased region" description="Gly residues" evidence="1">
    <location>
        <begin position="543"/>
        <end position="554"/>
    </location>
</feature>
<evidence type="ECO:0000256" key="1">
    <source>
        <dbReference type="SAM" id="MobiDB-lite"/>
    </source>
</evidence>
<feature type="compositionally biased region" description="Low complexity" evidence="1">
    <location>
        <begin position="161"/>
        <end position="173"/>
    </location>
</feature>
<organism evidence="2 3">
    <name type="scientific">Durusdinium trenchii</name>
    <dbReference type="NCBI Taxonomy" id="1381693"/>
    <lineage>
        <taxon>Eukaryota</taxon>
        <taxon>Sar</taxon>
        <taxon>Alveolata</taxon>
        <taxon>Dinophyceae</taxon>
        <taxon>Suessiales</taxon>
        <taxon>Symbiodiniaceae</taxon>
        <taxon>Durusdinium</taxon>
    </lineage>
</organism>
<keyword evidence="3" id="KW-1185">Reference proteome</keyword>
<proteinExistence type="predicted"/>
<dbReference type="EMBL" id="CAXAMN010021762">
    <property type="protein sequence ID" value="CAK9063149.1"/>
    <property type="molecule type" value="Genomic_DNA"/>
</dbReference>
<accession>A0ABP0NHV7</accession>